<sequence length="64" mass="7132">MKHRSINNINETSKPSDSSSFTMLNYETAITMMTEIATDSQEFTDDATIQNQILPTSSTIINTT</sequence>
<gene>
    <name evidence="2" type="ORF">OKA104_LOCUS45972</name>
</gene>
<dbReference type="AlphaFoldDB" id="A0A820HP07"/>
<reference evidence="2" key="1">
    <citation type="submission" date="2021-02" db="EMBL/GenBank/DDBJ databases">
        <authorList>
            <person name="Nowell W R."/>
        </authorList>
    </citation>
    <scope>NUCLEOTIDE SEQUENCE</scope>
</reference>
<organism evidence="2 3">
    <name type="scientific">Adineta steineri</name>
    <dbReference type="NCBI Taxonomy" id="433720"/>
    <lineage>
        <taxon>Eukaryota</taxon>
        <taxon>Metazoa</taxon>
        <taxon>Spiralia</taxon>
        <taxon>Gnathifera</taxon>
        <taxon>Rotifera</taxon>
        <taxon>Eurotatoria</taxon>
        <taxon>Bdelloidea</taxon>
        <taxon>Adinetida</taxon>
        <taxon>Adinetidae</taxon>
        <taxon>Adineta</taxon>
    </lineage>
</organism>
<feature type="region of interest" description="Disordered" evidence="1">
    <location>
        <begin position="1"/>
        <end position="21"/>
    </location>
</feature>
<feature type="non-terminal residue" evidence="2">
    <location>
        <position position="1"/>
    </location>
</feature>
<proteinExistence type="predicted"/>
<dbReference type="EMBL" id="CAJOAY010016032">
    <property type="protein sequence ID" value="CAF4296260.1"/>
    <property type="molecule type" value="Genomic_DNA"/>
</dbReference>
<evidence type="ECO:0000313" key="3">
    <source>
        <dbReference type="Proteomes" id="UP000663881"/>
    </source>
</evidence>
<comment type="caution">
    <text evidence="2">The sequence shown here is derived from an EMBL/GenBank/DDBJ whole genome shotgun (WGS) entry which is preliminary data.</text>
</comment>
<evidence type="ECO:0000313" key="2">
    <source>
        <dbReference type="EMBL" id="CAF4296260.1"/>
    </source>
</evidence>
<name>A0A820HP07_9BILA</name>
<evidence type="ECO:0000256" key="1">
    <source>
        <dbReference type="SAM" id="MobiDB-lite"/>
    </source>
</evidence>
<accession>A0A820HP07</accession>
<protein>
    <submittedName>
        <fullName evidence="2">Uncharacterized protein</fullName>
    </submittedName>
</protein>
<dbReference type="Proteomes" id="UP000663881">
    <property type="component" value="Unassembled WGS sequence"/>
</dbReference>